<evidence type="ECO:0000256" key="1">
    <source>
        <dbReference type="SAM" id="MobiDB-lite"/>
    </source>
</evidence>
<organism evidence="2">
    <name type="scientific">Arundo donax</name>
    <name type="common">Giant reed</name>
    <name type="synonym">Donax arundinaceus</name>
    <dbReference type="NCBI Taxonomy" id="35708"/>
    <lineage>
        <taxon>Eukaryota</taxon>
        <taxon>Viridiplantae</taxon>
        <taxon>Streptophyta</taxon>
        <taxon>Embryophyta</taxon>
        <taxon>Tracheophyta</taxon>
        <taxon>Spermatophyta</taxon>
        <taxon>Magnoliopsida</taxon>
        <taxon>Liliopsida</taxon>
        <taxon>Poales</taxon>
        <taxon>Poaceae</taxon>
        <taxon>PACMAD clade</taxon>
        <taxon>Arundinoideae</taxon>
        <taxon>Arundineae</taxon>
        <taxon>Arundo</taxon>
    </lineage>
</organism>
<dbReference type="EMBL" id="GBRH01256823">
    <property type="protein sequence ID" value="JAD41072.1"/>
    <property type="molecule type" value="Transcribed_RNA"/>
</dbReference>
<protein>
    <submittedName>
        <fullName evidence="2">Uncharacterized protein</fullName>
    </submittedName>
</protein>
<accession>A0A0A9A201</accession>
<evidence type="ECO:0000313" key="2">
    <source>
        <dbReference type="EMBL" id="JAD41072.1"/>
    </source>
</evidence>
<proteinExistence type="predicted"/>
<name>A0A0A9A201_ARUDO</name>
<feature type="region of interest" description="Disordered" evidence="1">
    <location>
        <begin position="1"/>
        <end position="51"/>
    </location>
</feature>
<reference evidence="2" key="1">
    <citation type="submission" date="2014-09" db="EMBL/GenBank/DDBJ databases">
        <authorList>
            <person name="Magalhaes I.L.F."/>
            <person name="Oliveira U."/>
            <person name="Santos F.R."/>
            <person name="Vidigal T.H.D.A."/>
            <person name="Brescovit A.D."/>
            <person name="Santos A.J."/>
        </authorList>
    </citation>
    <scope>NUCLEOTIDE SEQUENCE</scope>
    <source>
        <tissue evidence="2">Shoot tissue taken approximately 20 cm above the soil surface</tissue>
    </source>
</reference>
<reference evidence="2" key="2">
    <citation type="journal article" date="2015" name="Data Brief">
        <title>Shoot transcriptome of the giant reed, Arundo donax.</title>
        <authorList>
            <person name="Barrero R.A."/>
            <person name="Guerrero F.D."/>
            <person name="Moolhuijzen P."/>
            <person name="Goolsby J.A."/>
            <person name="Tidwell J."/>
            <person name="Bellgard S.E."/>
            <person name="Bellgard M.I."/>
        </authorList>
    </citation>
    <scope>NUCLEOTIDE SEQUENCE</scope>
    <source>
        <tissue evidence="2">Shoot tissue taken approximately 20 cm above the soil surface</tissue>
    </source>
</reference>
<dbReference type="AlphaFoldDB" id="A0A0A9A201"/>
<sequence length="110" mass="12356">MREARPGARPPGRAASASRRRLRATRDRAGVRPNARQTNYRNRKPRQTNFPSRIRLHEQTPYILGGVPVCSEPGGLKTVLTLKRRQVHACPSRFFSPGKVHCTHAVVDHG</sequence>